<evidence type="ECO:0000313" key="1">
    <source>
        <dbReference type="EMBL" id="KAF9063533.1"/>
    </source>
</evidence>
<sequence length="198" mass="21319">MNSQPLFQFVLNTAPVAPDPSALQQSISQPMTFGTDPVLVPKTRRQKQKPAVFKVPDYPIQSFATESQSPAGCSSFLQSPSLTPIVGLGLAEPFLENGTDTQSPLASSLFSSFDTPDSSSYFTSTNTRSFHQLPATLATPALLSSWSEPSRDVHESKSSQVLAGKIRGKTRKYVTRGSQDPFPTGQAQVTSQTFAIFG</sequence>
<accession>A0A9P5PGN2</accession>
<dbReference type="EMBL" id="JADNRY010000144">
    <property type="protein sequence ID" value="KAF9063533.1"/>
    <property type="molecule type" value="Genomic_DNA"/>
</dbReference>
<comment type="caution">
    <text evidence="1">The sequence shown here is derived from an EMBL/GenBank/DDBJ whole genome shotgun (WGS) entry which is preliminary data.</text>
</comment>
<organism evidence="1 2">
    <name type="scientific">Rhodocollybia butyracea</name>
    <dbReference type="NCBI Taxonomy" id="206335"/>
    <lineage>
        <taxon>Eukaryota</taxon>
        <taxon>Fungi</taxon>
        <taxon>Dikarya</taxon>
        <taxon>Basidiomycota</taxon>
        <taxon>Agaricomycotina</taxon>
        <taxon>Agaricomycetes</taxon>
        <taxon>Agaricomycetidae</taxon>
        <taxon>Agaricales</taxon>
        <taxon>Marasmiineae</taxon>
        <taxon>Omphalotaceae</taxon>
        <taxon>Rhodocollybia</taxon>
    </lineage>
</organism>
<dbReference type="Proteomes" id="UP000772434">
    <property type="component" value="Unassembled WGS sequence"/>
</dbReference>
<dbReference type="AlphaFoldDB" id="A0A9P5PGN2"/>
<protein>
    <submittedName>
        <fullName evidence="1">Uncharacterized protein</fullName>
    </submittedName>
</protein>
<proteinExistence type="predicted"/>
<evidence type="ECO:0000313" key="2">
    <source>
        <dbReference type="Proteomes" id="UP000772434"/>
    </source>
</evidence>
<keyword evidence="2" id="KW-1185">Reference proteome</keyword>
<gene>
    <name evidence="1" type="ORF">BDP27DRAFT_1426785</name>
</gene>
<name>A0A9P5PGN2_9AGAR</name>
<reference evidence="1" key="1">
    <citation type="submission" date="2020-11" db="EMBL/GenBank/DDBJ databases">
        <authorList>
            <consortium name="DOE Joint Genome Institute"/>
            <person name="Ahrendt S."/>
            <person name="Riley R."/>
            <person name="Andreopoulos W."/>
            <person name="Labutti K."/>
            <person name="Pangilinan J."/>
            <person name="Ruiz-Duenas F.J."/>
            <person name="Barrasa J.M."/>
            <person name="Sanchez-Garcia M."/>
            <person name="Camarero S."/>
            <person name="Miyauchi S."/>
            <person name="Serrano A."/>
            <person name="Linde D."/>
            <person name="Babiker R."/>
            <person name="Drula E."/>
            <person name="Ayuso-Fernandez I."/>
            <person name="Pacheco R."/>
            <person name="Padilla G."/>
            <person name="Ferreira P."/>
            <person name="Barriuso J."/>
            <person name="Kellner H."/>
            <person name="Castanera R."/>
            <person name="Alfaro M."/>
            <person name="Ramirez L."/>
            <person name="Pisabarro A.G."/>
            <person name="Kuo A."/>
            <person name="Tritt A."/>
            <person name="Lipzen A."/>
            <person name="He G."/>
            <person name="Yan M."/>
            <person name="Ng V."/>
            <person name="Cullen D."/>
            <person name="Martin F."/>
            <person name="Rosso M.-N."/>
            <person name="Henrissat B."/>
            <person name="Hibbett D."/>
            <person name="Martinez A.T."/>
            <person name="Grigoriev I.V."/>
        </authorList>
    </citation>
    <scope>NUCLEOTIDE SEQUENCE</scope>
    <source>
        <strain evidence="1">AH 40177</strain>
    </source>
</reference>